<dbReference type="EMBL" id="JBDXMX010000001">
    <property type="protein sequence ID" value="MEO9246808.1"/>
    <property type="molecule type" value="Genomic_DNA"/>
</dbReference>
<evidence type="ECO:0008006" key="3">
    <source>
        <dbReference type="Google" id="ProtNLM"/>
    </source>
</evidence>
<reference evidence="1 2" key="1">
    <citation type="submission" date="2024-05" db="EMBL/GenBank/DDBJ databases">
        <authorList>
            <person name="Yi C."/>
        </authorList>
    </citation>
    <scope>NUCLEOTIDE SEQUENCE [LARGE SCALE GENOMIC DNA]</scope>
    <source>
        <strain evidence="1 2">XS13</strain>
    </source>
</reference>
<evidence type="ECO:0000313" key="1">
    <source>
        <dbReference type="EMBL" id="MEO9246808.1"/>
    </source>
</evidence>
<name>A0ABV0IF71_9MICC</name>
<protein>
    <recommendedName>
        <fullName evidence="3">DUF4365 domain-containing protein</fullName>
    </recommendedName>
</protein>
<organism evidence="1 2">
    <name type="scientific">Citricoccus nitrophenolicus</name>
    <dbReference type="NCBI Taxonomy" id="863575"/>
    <lineage>
        <taxon>Bacteria</taxon>
        <taxon>Bacillati</taxon>
        <taxon>Actinomycetota</taxon>
        <taxon>Actinomycetes</taxon>
        <taxon>Micrococcales</taxon>
        <taxon>Micrococcaceae</taxon>
        <taxon>Citricoccus</taxon>
    </lineage>
</organism>
<evidence type="ECO:0000313" key="2">
    <source>
        <dbReference type="Proteomes" id="UP001484097"/>
    </source>
</evidence>
<comment type="caution">
    <text evidence="1">The sequence shown here is derived from an EMBL/GenBank/DDBJ whole genome shotgun (WGS) entry which is preliminary data.</text>
</comment>
<dbReference type="RefSeq" id="WP_347919070.1">
    <property type="nucleotide sequence ID" value="NZ_JBDXMX010000001.1"/>
</dbReference>
<gene>
    <name evidence="1" type="ORF">ABDK96_03850</name>
</gene>
<sequence length="604" mass="68618">MTVEQIAVHKIKGLLLKCPHLDARIDENDRTPFTDGHIDIHSSTERHTNETFVGRVDVQVKGRSTEKKLKVFSIGRKDLEGYLKLSGVLYFVVSIDKKSGKRTALYALLNPFKIHGILRDMKPGQHEVSVPLKKLSNQPNAIENLLKVAYRTRSESPETGWDPMLSERIEGFTLYTDRPWDMDSPLLLDDSEMDYSLVAKTEGGMEVPVDWGVHILPASYVGEKTDWVVCSGEHCFQSPVRRRLDKNSFELKLSEGLTFRYTFAEDSRTGSISLTLRDSLSGRRRDIGFLLNCLDQASFTINGQKADHAVNDLEGEDELRAHYRYLDRLHELLSKLGVNVDLVSVTDITEKQSDQLKGLYEVIIEGKELAQDIEHAGRIRQPIGPWYIELLCLQGAKEGTWRCLNLFERDIGQQFAMSIENEPDHYESFLVTPYEVLQDDELPFMLNLNLPRIVDAYAALPENPKTFSLANNMVLRLIKASDVVQSRKNEFLTPAEALNEWLIPKQADEPHHQVNRWQIAARTRNLSPEERQDIRALKREAGRSTATGAPQIEAACAILLGEAEDVEFSLKQLDDAQLQVMCTWPIWSLWKPEPQDPPTSTTAE</sequence>
<accession>A0ABV0IF71</accession>
<proteinExistence type="predicted"/>
<keyword evidence="2" id="KW-1185">Reference proteome</keyword>
<dbReference type="Proteomes" id="UP001484097">
    <property type="component" value="Unassembled WGS sequence"/>
</dbReference>